<feature type="domain" description="Anti-sigma K factor RskA C-terminal" evidence="2">
    <location>
        <begin position="107"/>
        <end position="259"/>
    </location>
</feature>
<name>A0A437MLI5_9SPHI</name>
<accession>A0A437MLI5</accession>
<dbReference type="PANTHER" id="PTHR37461">
    <property type="entry name" value="ANTI-SIGMA-K FACTOR RSKA"/>
    <property type="match status" value="1"/>
</dbReference>
<comment type="caution">
    <text evidence="3">The sequence shown here is derived from an EMBL/GenBank/DDBJ whole genome shotgun (WGS) entry which is preliminary data.</text>
</comment>
<proteinExistence type="predicted"/>
<sequence length="269" mass="29997">MEDIKAYIESGILELYVLGDLSPEERLQVEGMALKHLEVKAELGAIEASLEVYARAHAVDPSEKMQDRVLNSLLINFGNDESFPGRTVNRVIEMPARTPSNFYKYAFAACLVLLLVSIAALINVYNKWKQSDSQVVALQLEKQQFSKRVNLMDEQLDVFRDSTFRFVKLKGTPKTPASAMTVAWSPVKKKVMIDMAGMKLPANDESHQYQLWAIVKGKPVDLGVFDAKADTAMKEMKPVEQPQAFAVTLEPRGGSANPTMDEMVVISNI</sequence>
<evidence type="ECO:0000313" key="4">
    <source>
        <dbReference type="Proteomes" id="UP000282759"/>
    </source>
</evidence>
<dbReference type="PANTHER" id="PTHR37461:SF1">
    <property type="entry name" value="ANTI-SIGMA-K FACTOR RSKA"/>
    <property type="match status" value="1"/>
</dbReference>
<dbReference type="GO" id="GO:0006417">
    <property type="term" value="P:regulation of translation"/>
    <property type="evidence" value="ECO:0007669"/>
    <property type="project" value="TreeGrafter"/>
</dbReference>
<evidence type="ECO:0000259" key="2">
    <source>
        <dbReference type="Pfam" id="PF10099"/>
    </source>
</evidence>
<gene>
    <name evidence="3" type="ORF">EOD41_17140</name>
</gene>
<dbReference type="Proteomes" id="UP000282759">
    <property type="component" value="Unassembled WGS sequence"/>
</dbReference>
<dbReference type="RefSeq" id="WP_127707176.1">
    <property type="nucleotide sequence ID" value="NZ_SACK01000008.1"/>
</dbReference>
<dbReference type="InterPro" id="IPR051474">
    <property type="entry name" value="Anti-sigma-K/W_factor"/>
</dbReference>
<keyword evidence="1" id="KW-1133">Transmembrane helix</keyword>
<keyword evidence="1" id="KW-0812">Transmembrane</keyword>
<organism evidence="3 4">
    <name type="scientific">Mucilaginibacter limnophilus</name>
    <dbReference type="NCBI Taxonomy" id="1932778"/>
    <lineage>
        <taxon>Bacteria</taxon>
        <taxon>Pseudomonadati</taxon>
        <taxon>Bacteroidota</taxon>
        <taxon>Sphingobacteriia</taxon>
        <taxon>Sphingobacteriales</taxon>
        <taxon>Sphingobacteriaceae</taxon>
        <taxon>Mucilaginibacter</taxon>
    </lineage>
</organism>
<dbReference type="GO" id="GO:0005886">
    <property type="term" value="C:plasma membrane"/>
    <property type="evidence" value="ECO:0007669"/>
    <property type="project" value="InterPro"/>
</dbReference>
<evidence type="ECO:0000313" key="3">
    <source>
        <dbReference type="EMBL" id="RVT98511.1"/>
    </source>
</evidence>
<dbReference type="InterPro" id="IPR018764">
    <property type="entry name" value="RskA_C"/>
</dbReference>
<keyword evidence="4" id="KW-1185">Reference proteome</keyword>
<reference evidence="3 4" key="1">
    <citation type="submission" date="2019-01" db="EMBL/GenBank/DDBJ databases">
        <authorList>
            <person name="Chen W.-M."/>
        </authorList>
    </citation>
    <scope>NUCLEOTIDE SEQUENCE [LARGE SCALE GENOMIC DNA]</scope>
    <source>
        <strain evidence="3 4">YBJ-36</strain>
    </source>
</reference>
<dbReference type="AlphaFoldDB" id="A0A437MLI5"/>
<dbReference type="OrthoDB" id="1420916at2"/>
<dbReference type="Pfam" id="PF10099">
    <property type="entry name" value="RskA_C"/>
    <property type="match status" value="1"/>
</dbReference>
<dbReference type="GO" id="GO:0016989">
    <property type="term" value="F:sigma factor antagonist activity"/>
    <property type="evidence" value="ECO:0007669"/>
    <property type="project" value="TreeGrafter"/>
</dbReference>
<keyword evidence="1" id="KW-0472">Membrane</keyword>
<dbReference type="EMBL" id="SACK01000008">
    <property type="protein sequence ID" value="RVT98511.1"/>
    <property type="molecule type" value="Genomic_DNA"/>
</dbReference>
<protein>
    <submittedName>
        <fullName evidence="3">Anti-sigma factor</fullName>
    </submittedName>
</protein>
<feature type="transmembrane region" description="Helical" evidence="1">
    <location>
        <begin position="105"/>
        <end position="125"/>
    </location>
</feature>
<evidence type="ECO:0000256" key="1">
    <source>
        <dbReference type="SAM" id="Phobius"/>
    </source>
</evidence>